<protein>
    <submittedName>
        <fullName evidence="1">Uncharacterized protein</fullName>
    </submittedName>
</protein>
<name>A0A133UDT8_9EURY</name>
<evidence type="ECO:0000313" key="1">
    <source>
        <dbReference type="EMBL" id="KXA92266.1"/>
    </source>
</evidence>
<reference evidence="1 2" key="1">
    <citation type="journal article" date="2016" name="Sci. Rep.">
        <title>Metabolic traits of an uncultured archaeal lineage -MSBL1- from brine pools of the Red Sea.</title>
        <authorList>
            <person name="Mwirichia R."/>
            <person name="Alam I."/>
            <person name="Rashid M."/>
            <person name="Vinu M."/>
            <person name="Ba-Alawi W."/>
            <person name="Anthony Kamau A."/>
            <person name="Kamanda Ngugi D."/>
            <person name="Goker M."/>
            <person name="Klenk H.P."/>
            <person name="Bajic V."/>
            <person name="Stingl U."/>
        </authorList>
    </citation>
    <scope>NUCLEOTIDE SEQUENCE [LARGE SCALE GENOMIC DNA]</scope>
    <source>
        <strain evidence="1">SCGC-AAA259E19</strain>
    </source>
</reference>
<accession>A0A133UDT8</accession>
<dbReference type="EMBL" id="LHXO01000172">
    <property type="protein sequence ID" value="KXA92266.1"/>
    <property type="molecule type" value="Genomic_DNA"/>
</dbReference>
<evidence type="ECO:0000313" key="2">
    <source>
        <dbReference type="Proteomes" id="UP000070284"/>
    </source>
</evidence>
<keyword evidence="2" id="KW-1185">Reference proteome</keyword>
<comment type="caution">
    <text evidence="1">The sequence shown here is derived from an EMBL/GenBank/DDBJ whole genome shotgun (WGS) entry which is preliminary data.</text>
</comment>
<organism evidence="1 2">
    <name type="scientific">candidate division MSBL1 archaeon SCGC-AAA259E19</name>
    <dbReference type="NCBI Taxonomy" id="1698264"/>
    <lineage>
        <taxon>Archaea</taxon>
        <taxon>Methanobacteriati</taxon>
        <taxon>Methanobacteriota</taxon>
        <taxon>candidate division MSBL1</taxon>
    </lineage>
</organism>
<gene>
    <name evidence="1" type="ORF">AKJ65_07825</name>
</gene>
<dbReference type="Proteomes" id="UP000070284">
    <property type="component" value="Unassembled WGS sequence"/>
</dbReference>
<sequence length="90" mass="10663">MGKILLLWDVKSRGSPATLFYRELRGYEYKTKSGKCHSDGILDELPEDCWDFVSRSALLIEEEHARRVEEVFKKFDRHLKWKKFVVEKSG</sequence>
<proteinExistence type="predicted"/>
<dbReference type="AlphaFoldDB" id="A0A133UDT8"/>